<dbReference type="InterPro" id="IPR000276">
    <property type="entry name" value="GPCR_Rhodpsn"/>
</dbReference>
<dbReference type="CDD" id="cd15144">
    <property type="entry name" value="7tmA_PGE2_EP1"/>
    <property type="match status" value="1"/>
</dbReference>
<evidence type="ECO:0000313" key="18">
    <source>
        <dbReference type="Proteomes" id="UP000694620"/>
    </source>
</evidence>
<evidence type="ECO:0000313" key="17">
    <source>
        <dbReference type="Ensembl" id="ENSECRP00000021845.1"/>
    </source>
</evidence>
<reference evidence="17" key="1">
    <citation type="submission" date="2021-06" db="EMBL/GenBank/DDBJ databases">
        <authorList>
            <consortium name="Wellcome Sanger Institute Data Sharing"/>
        </authorList>
    </citation>
    <scope>NUCLEOTIDE SEQUENCE [LARGE SCALE GENOMIC DNA]</scope>
</reference>
<name>A0A8C4XCI5_ERPCA</name>
<dbReference type="Gene3D" id="1.20.1070.10">
    <property type="entry name" value="Rhodopsin 7-helix transmembrane proteins"/>
    <property type="match status" value="1"/>
</dbReference>
<dbReference type="GO" id="GO:0007189">
    <property type="term" value="P:adenylate cyclase-activating G protein-coupled receptor signaling pathway"/>
    <property type="evidence" value="ECO:0007669"/>
    <property type="project" value="TreeGrafter"/>
</dbReference>
<evidence type="ECO:0000256" key="10">
    <source>
        <dbReference type="ARBA" id="ARBA00023170"/>
    </source>
</evidence>
<dbReference type="GO" id="GO:0007204">
    <property type="term" value="P:positive regulation of cytosolic calcium ion concentration"/>
    <property type="evidence" value="ECO:0007669"/>
    <property type="project" value="TreeGrafter"/>
</dbReference>
<reference evidence="17" key="3">
    <citation type="submission" date="2025-09" db="UniProtKB">
        <authorList>
            <consortium name="Ensembl"/>
        </authorList>
    </citation>
    <scope>IDENTIFICATION</scope>
</reference>
<feature type="transmembrane region" description="Helical" evidence="15">
    <location>
        <begin position="256"/>
        <end position="277"/>
    </location>
</feature>
<keyword evidence="5 15" id="KW-0812">Transmembrane</keyword>
<comment type="subcellular location">
    <subcellularLocation>
        <location evidence="1">Cell membrane</location>
        <topology evidence="1">Multi-pass membrane protein</topology>
    </subcellularLocation>
</comment>
<feature type="domain" description="G-protein coupled receptors family 1 profile" evidence="16">
    <location>
        <begin position="50"/>
        <end position="316"/>
    </location>
</feature>
<keyword evidence="18" id="KW-1185">Reference proteome</keyword>
<dbReference type="SUPFAM" id="SSF81321">
    <property type="entry name" value="Family A G protein-coupled receptor-like"/>
    <property type="match status" value="1"/>
</dbReference>
<feature type="transmembrane region" description="Helical" evidence="15">
    <location>
        <begin position="159"/>
        <end position="179"/>
    </location>
</feature>
<dbReference type="InterPro" id="IPR017452">
    <property type="entry name" value="GPCR_Rhodpsn_7TM"/>
</dbReference>
<keyword evidence="6 15" id="KW-1133">Transmembrane helix</keyword>
<dbReference type="PRINTS" id="PR01788">
    <property type="entry name" value="PROSTANOIDR"/>
</dbReference>
<dbReference type="GO" id="GO:0006954">
    <property type="term" value="P:inflammatory response"/>
    <property type="evidence" value="ECO:0007669"/>
    <property type="project" value="TreeGrafter"/>
</dbReference>
<dbReference type="PROSITE" id="PS50262">
    <property type="entry name" value="G_PROTEIN_RECEP_F1_2"/>
    <property type="match status" value="1"/>
</dbReference>
<dbReference type="Proteomes" id="UP000694620">
    <property type="component" value="Chromosome 17"/>
</dbReference>
<dbReference type="InterPro" id="IPR008365">
    <property type="entry name" value="Prostanoid_rcpt"/>
</dbReference>
<feature type="transmembrane region" description="Helical" evidence="15">
    <location>
        <begin position="71"/>
        <end position="96"/>
    </location>
</feature>
<dbReference type="GO" id="GO:0004960">
    <property type="term" value="F:thromboxane receptor activity"/>
    <property type="evidence" value="ECO:0007669"/>
    <property type="project" value="InterPro"/>
</dbReference>
<dbReference type="PANTHER" id="PTHR11866">
    <property type="entry name" value="G-PROTEIN COUPLED RECEPTOR FAMILY 1 MEMBER"/>
    <property type="match status" value="1"/>
</dbReference>
<dbReference type="Pfam" id="PF00001">
    <property type="entry name" value="7tm_1"/>
    <property type="match status" value="1"/>
</dbReference>
<sequence length="363" mass="40171">MSYPNVESTSPSAHFDGPNSTSRCSVPVVFSALPLSIAMPIFTMTLGALSNIIGLGILVKSHTRFRQRSKAAFLLLASSLLFIDFAGHVIPGAFALRLYTANMRWDDIDRSGALCQLFGACMVFFGLCPLFLSGAMALERCIGVTKPLLHSREVTSRRAKLAVALMCCTAFLIAILPLLKVGRYTRQFPDTWCFVKIHGQLSAVEFGLSISFSMLGLVSLALSLLCNSLSGLALLKARLSRHRPASSCQHNLHSHDIEMIAQLLGIMLVSCVCWSPFLVRPLQPNVISKDSCHYQYLLFLGVRLASWNQILDPWVYILLRRAVLKRLYRLCQPQRAFRLTSSQVLSRWSCSACAANLKQNSTP</sequence>
<reference evidence="17" key="2">
    <citation type="submission" date="2025-08" db="UniProtKB">
        <authorList>
            <consortium name="Ensembl"/>
        </authorList>
    </citation>
    <scope>IDENTIFICATION</scope>
</reference>
<evidence type="ECO:0000256" key="14">
    <source>
        <dbReference type="SAM" id="MobiDB-lite"/>
    </source>
</evidence>
<evidence type="ECO:0000256" key="12">
    <source>
        <dbReference type="ARBA" id="ARBA00023224"/>
    </source>
</evidence>
<evidence type="ECO:0000259" key="16">
    <source>
        <dbReference type="PROSITE" id="PS50262"/>
    </source>
</evidence>
<evidence type="ECO:0000256" key="9">
    <source>
        <dbReference type="ARBA" id="ARBA00023157"/>
    </source>
</evidence>
<evidence type="ECO:0000256" key="1">
    <source>
        <dbReference type="ARBA" id="ARBA00004651"/>
    </source>
</evidence>
<keyword evidence="11" id="KW-0325">Glycoprotein</keyword>
<dbReference type="GO" id="GO:0004957">
    <property type="term" value="F:prostaglandin E receptor activity"/>
    <property type="evidence" value="ECO:0007669"/>
    <property type="project" value="TreeGrafter"/>
</dbReference>
<feature type="transmembrane region" description="Helical" evidence="15">
    <location>
        <begin position="297"/>
        <end position="319"/>
    </location>
</feature>
<protein>
    <recommendedName>
        <fullName evidence="2">Thromboxane A2 receptor</fullName>
    </recommendedName>
    <alternativeName>
        <fullName evidence="13">Prostanoid TP receptor</fullName>
    </alternativeName>
</protein>
<dbReference type="AlphaFoldDB" id="A0A8C4XCI5"/>
<organism evidence="17 18">
    <name type="scientific">Erpetoichthys calabaricus</name>
    <name type="common">Rope fish</name>
    <name type="synonym">Calamoichthys calabaricus</name>
    <dbReference type="NCBI Taxonomy" id="27687"/>
    <lineage>
        <taxon>Eukaryota</taxon>
        <taxon>Metazoa</taxon>
        <taxon>Chordata</taxon>
        <taxon>Craniata</taxon>
        <taxon>Vertebrata</taxon>
        <taxon>Euteleostomi</taxon>
        <taxon>Actinopterygii</taxon>
        <taxon>Polypteriformes</taxon>
        <taxon>Polypteridae</taxon>
        <taxon>Erpetoichthys</taxon>
    </lineage>
</organism>
<evidence type="ECO:0000256" key="2">
    <source>
        <dbReference type="ARBA" id="ARBA00017628"/>
    </source>
</evidence>
<keyword evidence="9" id="KW-1015">Disulfide bond</keyword>
<accession>A0A8C4XCI5</accession>
<keyword evidence="7" id="KW-0297">G-protein coupled receptor</keyword>
<keyword evidence="4" id="KW-0597">Phosphoprotein</keyword>
<keyword evidence="3" id="KW-1003">Cell membrane</keyword>
<dbReference type="Ensembl" id="ENSECRT00000022315.1">
    <property type="protein sequence ID" value="ENSECRP00000021845.1"/>
    <property type="gene ID" value="ENSECRG00000014662.1"/>
</dbReference>
<evidence type="ECO:0000256" key="15">
    <source>
        <dbReference type="SAM" id="Phobius"/>
    </source>
</evidence>
<dbReference type="InterPro" id="IPR001105">
    <property type="entry name" value="Thbox_rcpt"/>
</dbReference>
<dbReference type="GO" id="GO:0005886">
    <property type="term" value="C:plasma membrane"/>
    <property type="evidence" value="ECO:0007669"/>
    <property type="project" value="UniProtKB-SubCell"/>
</dbReference>
<dbReference type="GeneTree" id="ENSGT01030000234559"/>
<evidence type="ECO:0000256" key="11">
    <source>
        <dbReference type="ARBA" id="ARBA00023180"/>
    </source>
</evidence>
<evidence type="ECO:0000256" key="13">
    <source>
        <dbReference type="ARBA" id="ARBA00029815"/>
    </source>
</evidence>
<proteinExistence type="predicted"/>
<dbReference type="PANTHER" id="PTHR11866:SF33">
    <property type="entry name" value="THROMBOXANE A2 RECEPTOR"/>
    <property type="match status" value="1"/>
</dbReference>
<keyword evidence="8 15" id="KW-0472">Membrane</keyword>
<evidence type="ECO:0000256" key="5">
    <source>
        <dbReference type="ARBA" id="ARBA00022692"/>
    </source>
</evidence>
<keyword evidence="12" id="KW-0807">Transducer</keyword>
<keyword evidence="10" id="KW-0675">Receptor</keyword>
<evidence type="ECO:0000256" key="3">
    <source>
        <dbReference type="ARBA" id="ARBA00022475"/>
    </source>
</evidence>
<feature type="transmembrane region" description="Helical" evidence="15">
    <location>
        <begin position="37"/>
        <end position="59"/>
    </location>
</feature>
<evidence type="ECO:0000256" key="6">
    <source>
        <dbReference type="ARBA" id="ARBA00022989"/>
    </source>
</evidence>
<evidence type="ECO:0000256" key="7">
    <source>
        <dbReference type="ARBA" id="ARBA00023040"/>
    </source>
</evidence>
<feature type="region of interest" description="Disordered" evidence="14">
    <location>
        <begin position="1"/>
        <end position="22"/>
    </location>
</feature>
<feature type="transmembrane region" description="Helical" evidence="15">
    <location>
        <begin position="116"/>
        <end position="138"/>
    </location>
</feature>
<dbReference type="PRINTS" id="PR00429">
    <property type="entry name" value="THROMBOXANER"/>
</dbReference>
<evidence type="ECO:0000256" key="8">
    <source>
        <dbReference type="ARBA" id="ARBA00023136"/>
    </source>
</evidence>
<dbReference type="FunFam" id="1.20.1070.10:FF:000163">
    <property type="entry name" value="Thromboxane A2 receptor"/>
    <property type="match status" value="1"/>
</dbReference>
<feature type="transmembrane region" description="Helical" evidence="15">
    <location>
        <begin position="210"/>
        <end position="235"/>
    </location>
</feature>
<evidence type="ECO:0000256" key="4">
    <source>
        <dbReference type="ARBA" id="ARBA00022553"/>
    </source>
</evidence>